<evidence type="ECO:0000313" key="4">
    <source>
        <dbReference type="Proteomes" id="UP000297225"/>
    </source>
</evidence>
<comment type="caution">
    <text evidence="3">The sequence shown here is derived from an EMBL/GenBank/DDBJ whole genome shotgun (WGS) entry which is preliminary data.</text>
</comment>
<dbReference type="SUPFAM" id="SSF53383">
    <property type="entry name" value="PLP-dependent transferases"/>
    <property type="match status" value="1"/>
</dbReference>
<dbReference type="InterPro" id="IPR015421">
    <property type="entry name" value="PyrdxlP-dep_Trfase_major"/>
</dbReference>
<evidence type="ECO:0000313" key="3">
    <source>
        <dbReference type="EMBL" id="TFH94786.1"/>
    </source>
</evidence>
<dbReference type="PANTHER" id="PTHR42885">
    <property type="entry name" value="HISTIDINOL-PHOSPHATE AMINOTRANSFERASE-RELATED"/>
    <property type="match status" value="1"/>
</dbReference>
<sequence>MKYNDHGDDRYLYRGVRFVADFSSNVPHLPHDEALWEHLTHNRQLIHHYPEPQAFQLEARLSAMLGVPEESLLVTSGATEAIYLMAHLFQGATSSIMQPTFSEYRHAATVFGHTLLQEGLGAVHWLCNPNNPTGRTYPHDDLLRTIQDHPDTVFVVDQSYHAFTPKAVLQPEEITTLPNCLVIQSLTKSYAIPGLRLGYILAHPQLIRRLVALKMPWSVNALAIEAGHYLLASGVPFLLAELLEERKRLVDQLEQLDIMDIEPTDTHYFLAKLRRHQSQELKDWLAIKHGILIRNASNFPTLTPQHIRIATQSPEQNALLVEALSDLPQNLC</sequence>
<dbReference type="OrthoDB" id="9813612at2"/>
<name>A0A4Y8WNH4_9PORP</name>
<dbReference type="GO" id="GO:0008483">
    <property type="term" value="F:transaminase activity"/>
    <property type="evidence" value="ECO:0007669"/>
    <property type="project" value="UniProtKB-KW"/>
</dbReference>
<dbReference type="CDD" id="cd00609">
    <property type="entry name" value="AAT_like"/>
    <property type="match status" value="1"/>
</dbReference>
<dbReference type="InterPro" id="IPR015424">
    <property type="entry name" value="PyrdxlP-dep_Trfase"/>
</dbReference>
<evidence type="ECO:0000256" key="1">
    <source>
        <dbReference type="RuleBase" id="RU000481"/>
    </source>
</evidence>
<comment type="similarity">
    <text evidence="1">Belongs to the class-I pyridoxal-phosphate-dependent aminotransferase family.</text>
</comment>
<comment type="cofactor">
    <cofactor evidence="1">
        <name>pyridoxal 5'-phosphate</name>
        <dbReference type="ChEBI" id="CHEBI:597326"/>
    </cofactor>
</comment>
<dbReference type="InterPro" id="IPR004839">
    <property type="entry name" value="Aminotransferase_I/II_large"/>
</dbReference>
<accession>A0A4Y8WNH4</accession>
<reference evidence="3 4" key="1">
    <citation type="submission" date="2019-03" db="EMBL/GenBank/DDBJ databases">
        <title>Porphyromonas levii Isolated from the Uterus of Dairy Cows.</title>
        <authorList>
            <person name="Francis A.M."/>
        </authorList>
    </citation>
    <scope>NUCLEOTIDE SEQUENCE [LARGE SCALE GENOMIC DNA]</scope>
    <source>
        <strain evidence="3 4">AF5678</strain>
    </source>
</reference>
<dbReference type="RefSeq" id="WP_134849957.1">
    <property type="nucleotide sequence ID" value="NZ_CP197400.1"/>
</dbReference>
<dbReference type="PROSITE" id="PS00105">
    <property type="entry name" value="AA_TRANSFER_CLASS_1"/>
    <property type="match status" value="1"/>
</dbReference>
<dbReference type="EMBL" id="SPNC01000086">
    <property type="protein sequence ID" value="TFH94786.1"/>
    <property type="molecule type" value="Genomic_DNA"/>
</dbReference>
<protein>
    <recommendedName>
        <fullName evidence="1">Aminotransferase</fullName>
        <ecNumber evidence="1">2.6.1.-</ecNumber>
    </recommendedName>
</protein>
<dbReference type="STRING" id="1122973.GCA_000379925_01770"/>
<proteinExistence type="inferred from homology"/>
<keyword evidence="4" id="KW-1185">Reference proteome</keyword>
<evidence type="ECO:0000259" key="2">
    <source>
        <dbReference type="Pfam" id="PF00155"/>
    </source>
</evidence>
<dbReference type="EC" id="2.6.1.-" evidence="1"/>
<dbReference type="GO" id="GO:0030170">
    <property type="term" value="F:pyridoxal phosphate binding"/>
    <property type="evidence" value="ECO:0007669"/>
    <property type="project" value="InterPro"/>
</dbReference>
<dbReference type="InterPro" id="IPR015422">
    <property type="entry name" value="PyrdxlP-dep_Trfase_small"/>
</dbReference>
<gene>
    <name evidence="3" type="ORF">E4P47_06125</name>
</gene>
<dbReference type="Gene3D" id="3.90.1150.10">
    <property type="entry name" value="Aspartate Aminotransferase, domain 1"/>
    <property type="match status" value="1"/>
</dbReference>
<dbReference type="Proteomes" id="UP000297225">
    <property type="component" value="Unassembled WGS sequence"/>
</dbReference>
<dbReference type="Gene3D" id="3.40.640.10">
    <property type="entry name" value="Type I PLP-dependent aspartate aminotransferase-like (Major domain)"/>
    <property type="match status" value="1"/>
</dbReference>
<dbReference type="Pfam" id="PF00155">
    <property type="entry name" value="Aminotran_1_2"/>
    <property type="match status" value="1"/>
</dbReference>
<feature type="domain" description="Aminotransferase class I/classII large" evidence="2">
    <location>
        <begin position="125"/>
        <end position="324"/>
    </location>
</feature>
<dbReference type="InterPro" id="IPR004838">
    <property type="entry name" value="NHTrfase_class1_PyrdxlP-BS"/>
</dbReference>
<organism evidence="3 4">
    <name type="scientific">Porphyromonas levii</name>
    <dbReference type="NCBI Taxonomy" id="28114"/>
    <lineage>
        <taxon>Bacteria</taxon>
        <taxon>Pseudomonadati</taxon>
        <taxon>Bacteroidota</taxon>
        <taxon>Bacteroidia</taxon>
        <taxon>Bacteroidales</taxon>
        <taxon>Porphyromonadaceae</taxon>
        <taxon>Porphyromonas</taxon>
    </lineage>
</organism>
<keyword evidence="1 3" id="KW-0032">Aminotransferase</keyword>
<dbReference type="AlphaFoldDB" id="A0A4Y8WNH4"/>
<keyword evidence="1 3" id="KW-0808">Transferase</keyword>